<dbReference type="Proteomes" id="UP000283841">
    <property type="component" value="Unassembled WGS sequence"/>
</dbReference>
<accession>A0A443HMH2</accession>
<keyword evidence="1" id="KW-0472">Membrane</keyword>
<comment type="caution">
    <text evidence="2">The sequence shown here is derived from an EMBL/GenBank/DDBJ whole genome shotgun (WGS) entry which is preliminary data.</text>
</comment>
<reference evidence="2 3" key="1">
    <citation type="journal article" date="2018" name="Front. Microbiol.">
        <title>Genomic and genetic insights into a cosmopolitan fungus, Paecilomyces variotii (Eurotiales).</title>
        <authorList>
            <person name="Urquhart A.S."/>
            <person name="Mondo S.J."/>
            <person name="Makela M.R."/>
            <person name="Hane J.K."/>
            <person name="Wiebenga A."/>
            <person name="He G."/>
            <person name="Mihaltcheva S."/>
            <person name="Pangilinan J."/>
            <person name="Lipzen A."/>
            <person name="Barry K."/>
            <person name="de Vries R.P."/>
            <person name="Grigoriev I.V."/>
            <person name="Idnurm A."/>
        </authorList>
    </citation>
    <scope>NUCLEOTIDE SEQUENCE [LARGE SCALE GENOMIC DNA]</scope>
    <source>
        <strain evidence="2 3">CBS 101075</strain>
    </source>
</reference>
<keyword evidence="3" id="KW-1185">Reference proteome</keyword>
<sequence length="78" mass="9346">MNVMIVVESPARVIFFFLFSFSSRLGFGVLIVFDCGFECCRLYLFRWSVDADFLFIFLSFFFIFFFLFFSKEVGIMDY</sequence>
<dbReference type="RefSeq" id="XP_028482659.1">
    <property type="nucleotide sequence ID" value="XM_028631306.1"/>
</dbReference>
<dbReference type="VEuPathDB" id="FungiDB:C8Q69DRAFT_477134"/>
<keyword evidence="1" id="KW-0812">Transmembrane</keyword>
<evidence type="ECO:0000313" key="2">
    <source>
        <dbReference type="EMBL" id="RWQ93014.1"/>
    </source>
</evidence>
<organism evidence="2 3">
    <name type="scientific">Byssochlamys spectabilis</name>
    <name type="common">Paecilomyces variotii</name>
    <dbReference type="NCBI Taxonomy" id="264951"/>
    <lineage>
        <taxon>Eukaryota</taxon>
        <taxon>Fungi</taxon>
        <taxon>Dikarya</taxon>
        <taxon>Ascomycota</taxon>
        <taxon>Pezizomycotina</taxon>
        <taxon>Eurotiomycetes</taxon>
        <taxon>Eurotiomycetidae</taxon>
        <taxon>Eurotiales</taxon>
        <taxon>Thermoascaceae</taxon>
        <taxon>Paecilomyces</taxon>
    </lineage>
</organism>
<name>A0A443HMH2_BYSSP</name>
<evidence type="ECO:0000313" key="3">
    <source>
        <dbReference type="Proteomes" id="UP000283841"/>
    </source>
</evidence>
<proteinExistence type="predicted"/>
<evidence type="ECO:0000256" key="1">
    <source>
        <dbReference type="SAM" id="Phobius"/>
    </source>
</evidence>
<dbReference type="GeneID" id="39600583"/>
<dbReference type="EMBL" id="RCNU01000011">
    <property type="protein sequence ID" value="RWQ93014.1"/>
    <property type="molecule type" value="Genomic_DNA"/>
</dbReference>
<feature type="transmembrane region" description="Helical" evidence="1">
    <location>
        <begin position="12"/>
        <end position="33"/>
    </location>
</feature>
<protein>
    <submittedName>
        <fullName evidence="2">Uncharacterized protein</fullName>
    </submittedName>
</protein>
<feature type="transmembrane region" description="Helical" evidence="1">
    <location>
        <begin position="53"/>
        <end position="70"/>
    </location>
</feature>
<keyword evidence="1" id="KW-1133">Transmembrane helix</keyword>
<dbReference type="AlphaFoldDB" id="A0A443HMH2"/>
<gene>
    <name evidence="2" type="ORF">C8Q69DRAFT_477134</name>
</gene>